<proteinExistence type="predicted"/>
<feature type="domain" description="RING-type" evidence="6">
    <location>
        <begin position="160"/>
        <end position="198"/>
    </location>
</feature>
<organism evidence="7 8">
    <name type="scientific">Meganyctiphanes norvegica</name>
    <name type="common">Northern krill</name>
    <name type="synonym">Thysanopoda norvegica</name>
    <dbReference type="NCBI Taxonomy" id="48144"/>
    <lineage>
        <taxon>Eukaryota</taxon>
        <taxon>Metazoa</taxon>
        <taxon>Ecdysozoa</taxon>
        <taxon>Arthropoda</taxon>
        <taxon>Crustacea</taxon>
        <taxon>Multicrustacea</taxon>
        <taxon>Malacostraca</taxon>
        <taxon>Eumalacostraca</taxon>
        <taxon>Eucarida</taxon>
        <taxon>Euphausiacea</taxon>
        <taxon>Euphausiidae</taxon>
        <taxon>Meganyctiphanes</taxon>
    </lineage>
</organism>
<keyword evidence="2" id="KW-0862">Zinc</keyword>
<accession>A0AAV2RVQ5</accession>
<feature type="compositionally biased region" description="Basic and acidic residues" evidence="5">
    <location>
        <begin position="1"/>
        <end position="11"/>
    </location>
</feature>
<dbReference type="Proteomes" id="UP001497623">
    <property type="component" value="Unassembled WGS sequence"/>
</dbReference>
<feature type="region of interest" description="Disordered" evidence="5">
    <location>
        <begin position="1"/>
        <end position="41"/>
    </location>
</feature>
<keyword evidence="8" id="KW-1185">Reference proteome</keyword>
<comment type="caution">
    <text evidence="7">The sequence shown here is derived from an EMBL/GenBank/DDBJ whole genome shotgun (WGS) entry which is preliminary data.</text>
</comment>
<feature type="non-terminal residue" evidence="7">
    <location>
        <position position="1"/>
    </location>
</feature>
<keyword evidence="1 3" id="KW-0479">Metal-binding</keyword>
<keyword evidence="1 3" id="KW-0863">Zinc-finger</keyword>
<name>A0AAV2RVQ5_MEGNR</name>
<evidence type="ECO:0000256" key="5">
    <source>
        <dbReference type="SAM" id="MobiDB-lite"/>
    </source>
</evidence>
<dbReference type="Pfam" id="PF13920">
    <property type="entry name" value="zf-C3HC4_3"/>
    <property type="match status" value="1"/>
</dbReference>
<sequence>EVDEVLEKLEILKPNQEEPNEDAEIQNQYSNRPNKEENQGHTKFRKLCIEEKSDKSNQIDKLASQITDNHQRSEVNANKIEKLQEDIQQVKVDNVHLKAENENKIEKMKEEIQRVKADNYNLKVESKNKIEKMQEEIDNLKAERENLKERLTNLEDRGLCIGCYGDRVNCWLIPCHHWVLCLTCYRYRLQDRKCPVCRQDIQSAVPFYGM</sequence>
<dbReference type="Gene3D" id="1.10.287.1490">
    <property type="match status" value="1"/>
</dbReference>
<evidence type="ECO:0000256" key="2">
    <source>
        <dbReference type="ARBA" id="ARBA00022833"/>
    </source>
</evidence>
<keyword evidence="4" id="KW-0175">Coiled coil</keyword>
<protein>
    <recommendedName>
        <fullName evidence="6">RING-type domain-containing protein</fullName>
    </recommendedName>
</protein>
<dbReference type="AlphaFoldDB" id="A0AAV2RVQ5"/>
<evidence type="ECO:0000256" key="3">
    <source>
        <dbReference type="PROSITE-ProRule" id="PRU00175"/>
    </source>
</evidence>
<dbReference type="InterPro" id="IPR013083">
    <property type="entry name" value="Znf_RING/FYVE/PHD"/>
</dbReference>
<dbReference type="InterPro" id="IPR001841">
    <property type="entry name" value="Znf_RING"/>
</dbReference>
<evidence type="ECO:0000259" key="6">
    <source>
        <dbReference type="PROSITE" id="PS50089"/>
    </source>
</evidence>
<evidence type="ECO:0000256" key="1">
    <source>
        <dbReference type="ARBA" id="ARBA00022771"/>
    </source>
</evidence>
<dbReference type="GO" id="GO:0008270">
    <property type="term" value="F:zinc ion binding"/>
    <property type="evidence" value="ECO:0007669"/>
    <property type="project" value="UniProtKB-KW"/>
</dbReference>
<dbReference type="Gene3D" id="3.30.40.10">
    <property type="entry name" value="Zinc/RING finger domain, C3HC4 (zinc finger)"/>
    <property type="match status" value="1"/>
</dbReference>
<feature type="coiled-coil region" evidence="4">
    <location>
        <begin position="80"/>
        <end position="157"/>
    </location>
</feature>
<dbReference type="SUPFAM" id="SSF57850">
    <property type="entry name" value="RING/U-box"/>
    <property type="match status" value="1"/>
</dbReference>
<gene>
    <name evidence="7" type="ORF">MNOR_LOCUS28543</name>
</gene>
<reference evidence="7 8" key="1">
    <citation type="submission" date="2024-05" db="EMBL/GenBank/DDBJ databases">
        <authorList>
            <person name="Wallberg A."/>
        </authorList>
    </citation>
    <scope>NUCLEOTIDE SEQUENCE [LARGE SCALE GENOMIC DNA]</scope>
</reference>
<evidence type="ECO:0000313" key="8">
    <source>
        <dbReference type="Proteomes" id="UP001497623"/>
    </source>
</evidence>
<dbReference type="PROSITE" id="PS50089">
    <property type="entry name" value="ZF_RING_2"/>
    <property type="match status" value="1"/>
</dbReference>
<evidence type="ECO:0000256" key="4">
    <source>
        <dbReference type="SAM" id="Coils"/>
    </source>
</evidence>
<evidence type="ECO:0000313" key="7">
    <source>
        <dbReference type="EMBL" id="CAL4139959.1"/>
    </source>
</evidence>
<dbReference type="EMBL" id="CAXKWB010031656">
    <property type="protein sequence ID" value="CAL4139959.1"/>
    <property type="molecule type" value="Genomic_DNA"/>
</dbReference>